<dbReference type="FunFam" id="1.10.10.10:FF:000001">
    <property type="entry name" value="LysR family transcriptional regulator"/>
    <property type="match status" value="1"/>
</dbReference>
<reference evidence="6" key="1">
    <citation type="submission" date="2020-03" db="EMBL/GenBank/DDBJ databases">
        <title>Genome of Pelagibius litoralis DSM 21314T.</title>
        <authorList>
            <person name="Wang G."/>
        </authorList>
    </citation>
    <scope>NUCLEOTIDE SEQUENCE</scope>
    <source>
        <strain evidence="6">DSM 21314</strain>
    </source>
</reference>
<sequence length="283" mass="30949">MDLTLLRSFTSVADTGSFSGAANKLNLTQSTVSHQIARLEGHIGRRLFERTTRRCDLTATGRTLLEQARDVVNRFDEMERQYRPDTLRGELRVGVPDDYHLFNPIAHAISDFSREQPLVTLEVRAGLADNLLESLRAGDLDLVLVREILGDEPAGTLIVEDLVWIGKEAAISDDSSGLTLALISEPCVYRRTVLRTLSDAGISHRVVVSSDSLAAVLAFVGAGFAVSAVIRGSIPSEMKILAANRHLPALPKAALVPYYANDRPTVLSTALLQRIEETIRHEG</sequence>
<dbReference type="SUPFAM" id="SSF46785">
    <property type="entry name" value="Winged helix' DNA-binding domain"/>
    <property type="match status" value="1"/>
</dbReference>
<dbReference type="PROSITE" id="PS50931">
    <property type="entry name" value="HTH_LYSR"/>
    <property type="match status" value="1"/>
</dbReference>
<dbReference type="Proteomes" id="UP000761264">
    <property type="component" value="Unassembled WGS sequence"/>
</dbReference>
<dbReference type="InterPro" id="IPR036390">
    <property type="entry name" value="WH_DNA-bd_sf"/>
</dbReference>
<dbReference type="Pfam" id="PF03466">
    <property type="entry name" value="LysR_substrate"/>
    <property type="match status" value="1"/>
</dbReference>
<dbReference type="RefSeq" id="WP_167228087.1">
    <property type="nucleotide sequence ID" value="NZ_JAAQPH010000017.1"/>
</dbReference>
<dbReference type="PRINTS" id="PR00039">
    <property type="entry name" value="HTHLYSR"/>
</dbReference>
<evidence type="ECO:0000256" key="4">
    <source>
        <dbReference type="ARBA" id="ARBA00023163"/>
    </source>
</evidence>
<proteinExistence type="inferred from homology"/>
<dbReference type="InterPro" id="IPR050176">
    <property type="entry name" value="LTTR"/>
</dbReference>
<evidence type="ECO:0000313" key="7">
    <source>
        <dbReference type="Proteomes" id="UP000761264"/>
    </source>
</evidence>
<keyword evidence="3" id="KW-0238">DNA-binding</keyword>
<dbReference type="PANTHER" id="PTHR30579">
    <property type="entry name" value="TRANSCRIPTIONAL REGULATOR"/>
    <property type="match status" value="1"/>
</dbReference>
<dbReference type="InterPro" id="IPR000847">
    <property type="entry name" value="LysR_HTH_N"/>
</dbReference>
<dbReference type="SUPFAM" id="SSF53850">
    <property type="entry name" value="Periplasmic binding protein-like II"/>
    <property type="match status" value="1"/>
</dbReference>
<accession>A0A967F0V2</accession>
<protein>
    <submittedName>
        <fullName evidence="6">LysR family transcriptional regulator</fullName>
    </submittedName>
</protein>
<evidence type="ECO:0000256" key="2">
    <source>
        <dbReference type="ARBA" id="ARBA00023015"/>
    </source>
</evidence>
<dbReference type="Gene3D" id="3.40.190.10">
    <property type="entry name" value="Periplasmic binding protein-like II"/>
    <property type="match status" value="2"/>
</dbReference>
<keyword evidence="7" id="KW-1185">Reference proteome</keyword>
<evidence type="ECO:0000256" key="1">
    <source>
        <dbReference type="ARBA" id="ARBA00009437"/>
    </source>
</evidence>
<feature type="domain" description="HTH lysR-type" evidence="5">
    <location>
        <begin position="1"/>
        <end position="58"/>
    </location>
</feature>
<dbReference type="PANTHER" id="PTHR30579:SF7">
    <property type="entry name" value="HTH-TYPE TRANSCRIPTIONAL REGULATOR LRHA-RELATED"/>
    <property type="match status" value="1"/>
</dbReference>
<keyword evidence="4" id="KW-0804">Transcription</keyword>
<gene>
    <name evidence="6" type="ORF">HBA54_20360</name>
</gene>
<dbReference type="InterPro" id="IPR036388">
    <property type="entry name" value="WH-like_DNA-bd_sf"/>
</dbReference>
<dbReference type="GO" id="GO:0003700">
    <property type="term" value="F:DNA-binding transcription factor activity"/>
    <property type="evidence" value="ECO:0007669"/>
    <property type="project" value="InterPro"/>
</dbReference>
<dbReference type="Gene3D" id="1.10.10.10">
    <property type="entry name" value="Winged helix-like DNA-binding domain superfamily/Winged helix DNA-binding domain"/>
    <property type="match status" value="1"/>
</dbReference>
<evidence type="ECO:0000313" key="6">
    <source>
        <dbReference type="EMBL" id="NIA70958.1"/>
    </source>
</evidence>
<name>A0A967F0V2_9PROT</name>
<dbReference type="EMBL" id="JAAQPH010000017">
    <property type="protein sequence ID" value="NIA70958.1"/>
    <property type="molecule type" value="Genomic_DNA"/>
</dbReference>
<evidence type="ECO:0000259" key="5">
    <source>
        <dbReference type="PROSITE" id="PS50931"/>
    </source>
</evidence>
<dbReference type="Pfam" id="PF00126">
    <property type="entry name" value="HTH_1"/>
    <property type="match status" value="1"/>
</dbReference>
<evidence type="ECO:0000256" key="3">
    <source>
        <dbReference type="ARBA" id="ARBA00023125"/>
    </source>
</evidence>
<keyword evidence="2" id="KW-0805">Transcription regulation</keyword>
<comment type="caution">
    <text evidence="6">The sequence shown here is derived from an EMBL/GenBank/DDBJ whole genome shotgun (WGS) entry which is preliminary data.</text>
</comment>
<dbReference type="GO" id="GO:0003677">
    <property type="term" value="F:DNA binding"/>
    <property type="evidence" value="ECO:0007669"/>
    <property type="project" value="UniProtKB-KW"/>
</dbReference>
<dbReference type="AlphaFoldDB" id="A0A967F0V2"/>
<organism evidence="6 7">
    <name type="scientific">Pelagibius litoralis</name>
    <dbReference type="NCBI Taxonomy" id="374515"/>
    <lineage>
        <taxon>Bacteria</taxon>
        <taxon>Pseudomonadati</taxon>
        <taxon>Pseudomonadota</taxon>
        <taxon>Alphaproteobacteria</taxon>
        <taxon>Rhodospirillales</taxon>
        <taxon>Rhodovibrionaceae</taxon>
        <taxon>Pelagibius</taxon>
    </lineage>
</organism>
<dbReference type="InterPro" id="IPR005119">
    <property type="entry name" value="LysR_subst-bd"/>
</dbReference>
<comment type="similarity">
    <text evidence="1">Belongs to the LysR transcriptional regulatory family.</text>
</comment>